<dbReference type="AlphaFoldDB" id="A0A1U9MBT4"/>
<name>A0A1U9MBT4_9HYPH</name>
<sequence>MKLTSEVKRTDLYRLKNSVYFLRFLAQYKMKFVNFVPKTILGSKNAPECRLKSLNRFGCPCKLAAIR</sequence>
<gene>
    <name evidence="1" type="ORF">BBC0178_012990</name>
</gene>
<dbReference type="Proteomes" id="UP000189660">
    <property type="component" value="Chromosome"/>
</dbReference>
<evidence type="ECO:0000313" key="2">
    <source>
        <dbReference type="Proteomes" id="UP000189660"/>
    </source>
</evidence>
<proteinExistence type="predicted"/>
<evidence type="ECO:0000313" key="1">
    <source>
        <dbReference type="EMBL" id="AQT42765.1"/>
    </source>
</evidence>
<reference evidence="1 2" key="1">
    <citation type="submission" date="2016-11" db="EMBL/GenBank/DDBJ databases">
        <title>Comparative genomics of Bartonella apis.</title>
        <authorList>
            <person name="Engel P."/>
        </authorList>
    </citation>
    <scope>NUCLEOTIDE SEQUENCE [LARGE SCALE GENOMIC DNA]</scope>
    <source>
        <strain evidence="1 2">BBC0178</strain>
    </source>
</reference>
<organism evidence="1 2">
    <name type="scientific">Bartonella apihabitans</name>
    <dbReference type="NCBI Taxonomy" id="2750929"/>
    <lineage>
        <taxon>Bacteria</taxon>
        <taxon>Pseudomonadati</taxon>
        <taxon>Pseudomonadota</taxon>
        <taxon>Alphaproteobacteria</taxon>
        <taxon>Hyphomicrobiales</taxon>
        <taxon>Bartonellaceae</taxon>
        <taxon>Bartonella</taxon>
    </lineage>
</organism>
<keyword evidence="2" id="KW-1185">Reference proteome</keyword>
<protein>
    <submittedName>
        <fullName evidence="1">Uncharacterized protein</fullName>
    </submittedName>
</protein>
<dbReference type="EMBL" id="CP015820">
    <property type="protein sequence ID" value="AQT42765.1"/>
    <property type="molecule type" value="Genomic_DNA"/>
</dbReference>
<dbReference type="KEGG" id="bapa:BBC0178_012990"/>
<accession>A0A1U9MBT4</accession>